<dbReference type="InterPro" id="IPR022674">
    <property type="entry name" value="G6P_DH_NAD-bd"/>
</dbReference>
<keyword evidence="11 13" id="KW-0119">Carbohydrate metabolism</keyword>
<dbReference type="FunFam" id="3.40.50.720:FF:000111">
    <property type="entry name" value="Glucose-6-phosphate 1-dehydrogenase"/>
    <property type="match status" value="1"/>
</dbReference>
<comment type="similarity">
    <text evidence="4 13">Belongs to the glucose-6-phosphate dehydrogenase family.</text>
</comment>
<keyword evidence="7" id="KW-0963">Cytoplasm</keyword>
<dbReference type="InterPro" id="IPR036291">
    <property type="entry name" value="NAD(P)-bd_dom_sf"/>
</dbReference>
<dbReference type="EMBL" id="HBUF01249234">
    <property type="protein sequence ID" value="CAG6679492.1"/>
    <property type="molecule type" value="Transcribed_RNA"/>
</dbReference>
<dbReference type="Pfam" id="PF00479">
    <property type="entry name" value="G6PD_N"/>
    <property type="match status" value="1"/>
</dbReference>
<dbReference type="PIRSF" id="PIRSF000110">
    <property type="entry name" value="G6PD"/>
    <property type="match status" value="1"/>
</dbReference>
<comment type="function">
    <text evidence="13">Catalyzes the rate-limiting step of the oxidative pentose-phosphate pathway, which represents a route for the dissimilation of carbohydrates besides glycolysis.</text>
</comment>
<evidence type="ECO:0000259" key="15">
    <source>
        <dbReference type="Pfam" id="PF02781"/>
    </source>
</evidence>
<feature type="domain" description="Glucose-6-phosphate dehydrogenase NAD-binding" evidence="14">
    <location>
        <begin position="42"/>
        <end position="218"/>
    </location>
</feature>
<dbReference type="HAMAP" id="MF_00966">
    <property type="entry name" value="G6PD"/>
    <property type="match status" value="1"/>
</dbReference>
<dbReference type="Pfam" id="PF02781">
    <property type="entry name" value="G6PD_C"/>
    <property type="match status" value="1"/>
</dbReference>
<evidence type="ECO:0000256" key="11">
    <source>
        <dbReference type="ARBA" id="ARBA00023277"/>
    </source>
</evidence>
<dbReference type="InterPro" id="IPR019796">
    <property type="entry name" value="G6P_DH_AS"/>
</dbReference>
<evidence type="ECO:0000256" key="10">
    <source>
        <dbReference type="ARBA" id="ARBA00023002"/>
    </source>
</evidence>
<evidence type="ECO:0000256" key="6">
    <source>
        <dbReference type="ARBA" id="ARBA00020444"/>
    </source>
</evidence>
<evidence type="ECO:0000313" key="16">
    <source>
        <dbReference type="EMBL" id="CAG6636943.1"/>
    </source>
</evidence>
<comment type="function">
    <text evidence="1">Cytosolic glucose-6-phosphate dehydrogenase that catalyzes the first and rate-limiting step of the oxidative branch within the pentose phosphate pathway/shunt, an alternative route to glycolysis for the dissimilation of carbohydrates and a major source of reducing power and metabolic intermediates for fatty acid and nucleic acid biosynthetic processes.</text>
</comment>
<keyword evidence="10 13" id="KW-0560">Oxidoreductase</keyword>
<dbReference type="InterPro" id="IPR001282">
    <property type="entry name" value="G6P_DH"/>
</dbReference>
<dbReference type="FunFam" id="3.30.360.10:FF:000013">
    <property type="entry name" value="Glucose-6-phosphate 1-dehydrogenase"/>
    <property type="match status" value="1"/>
</dbReference>
<reference evidence="16" key="1">
    <citation type="submission" date="2021-05" db="EMBL/GenBank/DDBJ databases">
        <authorList>
            <person name="Alioto T."/>
            <person name="Alioto T."/>
            <person name="Gomez Garrido J."/>
        </authorList>
    </citation>
    <scope>NUCLEOTIDE SEQUENCE</scope>
</reference>
<evidence type="ECO:0000256" key="3">
    <source>
        <dbReference type="ARBA" id="ARBA00004937"/>
    </source>
</evidence>
<evidence type="ECO:0000256" key="1">
    <source>
        <dbReference type="ARBA" id="ARBA00002914"/>
    </source>
</evidence>
<dbReference type="InterPro" id="IPR022675">
    <property type="entry name" value="G6P_DH_C"/>
</dbReference>
<dbReference type="Gene3D" id="3.30.360.10">
    <property type="entry name" value="Dihydrodipicolinate Reductase, domain 2"/>
    <property type="match status" value="1"/>
</dbReference>
<dbReference type="EMBL" id="HBUF01639919">
    <property type="protein sequence ID" value="CAG6784794.1"/>
    <property type="molecule type" value="Transcribed_RNA"/>
</dbReference>
<dbReference type="Gene3D" id="3.40.50.720">
    <property type="entry name" value="NAD(P)-binding Rossmann-like Domain"/>
    <property type="match status" value="1"/>
</dbReference>
<name>A0A8D8VV84_9HEMI</name>
<dbReference type="UniPathway" id="UPA00115">
    <property type="reaction ID" value="UER00408"/>
</dbReference>
<dbReference type="EMBL" id="HBUF01096463">
    <property type="protein sequence ID" value="CAG6636943.1"/>
    <property type="molecule type" value="Transcribed_RNA"/>
</dbReference>
<dbReference type="NCBIfam" id="TIGR00871">
    <property type="entry name" value="zwf"/>
    <property type="match status" value="1"/>
</dbReference>
<dbReference type="GO" id="GO:0009051">
    <property type="term" value="P:pentose-phosphate shunt, oxidative branch"/>
    <property type="evidence" value="ECO:0007669"/>
    <property type="project" value="TreeGrafter"/>
</dbReference>
<dbReference type="PROSITE" id="PS00069">
    <property type="entry name" value="G6P_DEHYDROGENASE"/>
    <property type="match status" value="1"/>
</dbReference>
<evidence type="ECO:0000259" key="14">
    <source>
        <dbReference type="Pfam" id="PF00479"/>
    </source>
</evidence>
<dbReference type="SUPFAM" id="SSF51735">
    <property type="entry name" value="NAD(P)-binding Rossmann-fold domains"/>
    <property type="match status" value="1"/>
</dbReference>
<comment type="pathway">
    <text evidence="3 13">Carbohydrate degradation; pentose phosphate pathway; D-ribulose 5-phosphate from D-glucose 6-phosphate (oxidative stage): step 1/3.</text>
</comment>
<dbReference type="EMBL" id="HBUF01096464">
    <property type="protein sequence ID" value="CAG6636944.1"/>
    <property type="molecule type" value="Transcribed_RNA"/>
</dbReference>
<feature type="domain" description="Glucose-6-phosphate dehydrogenase C-terminal" evidence="15">
    <location>
        <begin position="220"/>
        <end position="511"/>
    </location>
</feature>
<dbReference type="GO" id="GO:0004345">
    <property type="term" value="F:glucose-6-phosphate dehydrogenase activity"/>
    <property type="evidence" value="ECO:0007669"/>
    <property type="project" value="UniProtKB-EC"/>
</dbReference>
<dbReference type="SUPFAM" id="SSF55347">
    <property type="entry name" value="Glyceraldehyde-3-phosphate dehydrogenase-like, C-terminal domain"/>
    <property type="match status" value="1"/>
</dbReference>
<sequence>MDDHLVRSNTEETLTLIRKSLRSATQEVEGTHFDQNIPHVFVTLGASGDLAKKKIYPTLWWLFRDNLLPSNTIFYGYARSKITIQKIRESCEKFMQVKPGQEQRYEEFWKKNYYCSGSYDTRKDFELLHQELLGHERSNGAANRLFYLALPPSVFENVTVHIKNTSMAPRGWTRVIIEKPFGRDSDSSQHLSNHLGALFPEEQIYRIDHYLGKEMVQNLMTMRFGNRIFTPTWNRENIASVMITFKEPFGTQGRGGYFDEFGIIRDVMQNHLLQILSLVAMEKPATIHPDDIRNEKVKVLKCIPPLTLDDVVLGQYVGDPDGEGDAKDGYLDDKTVPPGSNTPTYASAVLKIKNERWDGVPFILRCGKALNERKADIRIQYTDVPGDIFDGKTKRNELVMRVQPGEAVYVKMMTKTPGMSFDMEETELDLTYGSRYKNAKLPDAYERLLLDVFCGSQMHFVRADELSEAWRIFTPILHQIEQNAVKPIPYKYGSRGPVEADKLLAENNFKYYGSYRWVNPKH</sequence>
<keyword evidence="9 13" id="KW-0521">NADP</keyword>
<dbReference type="EMBL" id="HBUF01249235">
    <property type="protein sequence ID" value="CAG6679494.1"/>
    <property type="molecule type" value="Transcribed_RNA"/>
</dbReference>
<dbReference type="EMBL" id="HBUF01639920">
    <property type="protein sequence ID" value="CAG6784796.1"/>
    <property type="molecule type" value="Transcribed_RNA"/>
</dbReference>
<dbReference type="EC" id="1.1.1.49" evidence="5 13"/>
<evidence type="ECO:0000256" key="13">
    <source>
        <dbReference type="RuleBase" id="RU362120"/>
    </source>
</evidence>
<evidence type="ECO:0000256" key="8">
    <source>
        <dbReference type="ARBA" id="ARBA00022526"/>
    </source>
</evidence>
<dbReference type="GO" id="GO:0005829">
    <property type="term" value="C:cytosol"/>
    <property type="evidence" value="ECO:0007669"/>
    <property type="project" value="UniProtKB-SubCell"/>
</dbReference>
<proteinExistence type="inferred from homology"/>
<dbReference type="GO" id="GO:0050661">
    <property type="term" value="F:NADP binding"/>
    <property type="evidence" value="ECO:0007669"/>
    <property type="project" value="InterPro"/>
</dbReference>
<dbReference type="EMBL" id="HBUF01345651">
    <property type="protein sequence ID" value="CAG6709082.1"/>
    <property type="molecule type" value="Transcribed_RNA"/>
</dbReference>
<evidence type="ECO:0000256" key="5">
    <source>
        <dbReference type="ARBA" id="ARBA00013019"/>
    </source>
</evidence>
<evidence type="ECO:0000256" key="4">
    <source>
        <dbReference type="ARBA" id="ARBA00009975"/>
    </source>
</evidence>
<evidence type="ECO:0000256" key="7">
    <source>
        <dbReference type="ARBA" id="ARBA00022490"/>
    </source>
</evidence>
<dbReference type="GO" id="GO:0006006">
    <property type="term" value="P:glucose metabolic process"/>
    <property type="evidence" value="ECO:0007669"/>
    <property type="project" value="UniProtKB-KW"/>
</dbReference>
<dbReference type="EMBL" id="HBUF01249236">
    <property type="protein sequence ID" value="CAG6679496.1"/>
    <property type="molecule type" value="Transcribed_RNA"/>
</dbReference>
<comment type="subcellular location">
    <subcellularLocation>
        <location evidence="2">Cytoplasm</location>
        <location evidence="2">Cytosol</location>
    </subcellularLocation>
</comment>
<evidence type="ECO:0000256" key="9">
    <source>
        <dbReference type="ARBA" id="ARBA00022857"/>
    </source>
</evidence>
<dbReference type="PRINTS" id="PR00079">
    <property type="entry name" value="G6PDHDRGNASE"/>
</dbReference>
<protein>
    <recommendedName>
        <fullName evidence="6 13">Glucose-6-phosphate 1-dehydrogenase</fullName>
        <ecNumber evidence="5 13">1.1.1.49</ecNumber>
    </recommendedName>
</protein>
<comment type="catalytic activity">
    <reaction evidence="12">
        <text>D-glucose 6-phosphate + NADP(+) = 6-phospho-D-glucono-1,5-lactone + NADPH + H(+)</text>
        <dbReference type="Rhea" id="RHEA:15841"/>
        <dbReference type="ChEBI" id="CHEBI:15378"/>
        <dbReference type="ChEBI" id="CHEBI:57783"/>
        <dbReference type="ChEBI" id="CHEBI:57955"/>
        <dbReference type="ChEBI" id="CHEBI:58349"/>
        <dbReference type="ChEBI" id="CHEBI:61548"/>
        <dbReference type="EC" id="1.1.1.49"/>
    </reaction>
    <physiologicalReaction direction="left-to-right" evidence="12">
        <dbReference type="Rhea" id="RHEA:15842"/>
    </physiologicalReaction>
</comment>
<dbReference type="PANTHER" id="PTHR23429:SF0">
    <property type="entry name" value="GLUCOSE-6-PHOSPHATE 1-DEHYDROGENASE"/>
    <property type="match status" value="1"/>
</dbReference>
<accession>A0A8D8VV84</accession>
<evidence type="ECO:0000256" key="2">
    <source>
        <dbReference type="ARBA" id="ARBA00004514"/>
    </source>
</evidence>
<keyword evidence="8 13" id="KW-0313">Glucose metabolism</keyword>
<organism evidence="16">
    <name type="scientific">Cacopsylla melanoneura</name>
    <dbReference type="NCBI Taxonomy" id="428564"/>
    <lineage>
        <taxon>Eukaryota</taxon>
        <taxon>Metazoa</taxon>
        <taxon>Ecdysozoa</taxon>
        <taxon>Arthropoda</taxon>
        <taxon>Hexapoda</taxon>
        <taxon>Insecta</taxon>
        <taxon>Pterygota</taxon>
        <taxon>Neoptera</taxon>
        <taxon>Paraneoptera</taxon>
        <taxon>Hemiptera</taxon>
        <taxon>Sternorrhyncha</taxon>
        <taxon>Psylloidea</taxon>
        <taxon>Psyllidae</taxon>
        <taxon>Psyllinae</taxon>
        <taxon>Cacopsylla</taxon>
    </lineage>
</organism>
<evidence type="ECO:0000256" key="12">
    <source>
        <dbReference type="ARBA" id="ARBA00047696"/>
    </source>
</evidence>
<dbReference type="EMBL" id="HBUF01345650">
    <property type="protein sequence ID" value="CAG6709080.1"/>
    <property type="molecule type" value="Transcribed_RNA"/>
</dbReference>
<dbReference type="PANTHER" id="PTHR23429">
    <property type="entry name" value="GLUCOSE-6-PHOSPHATE 1-DEHYDROGENASE G6PD"/>
    <property type="match status" value="1"/>
</dbReference>
<dbReference type="AlphaFoldDB" id="A0A8D8VV84"/>